<dbReference type="KEGG" id="ccal:113464946"/>
<keyword evidence="2" id="KW-1185">Reference proteome</keyword>
<protein>
    <submittedName>
        <fullName evidence="3">Uncharacterized protein LOC113464946</fullName>
    </submittedName>
    <submittedName>
        <fullName evidence="4">Uncharacterized protein LOC113465181</fullName>
    </submittedName>
</protein>
<gene>
    <name evidence="3" type="primary">LOC113464946</name>
    <name evidence="4" type="synonym">LOC113465181</name>
</gene>
<accession>A0AAJ7S8Q2</accession>
<evidence type="ECO:0000313" key="2">
    <source>
        <dbReference type="Proteomes" id="UP000694925"/>
    </source>
</evidence>
<reference evidence="3 4" key="1">
    <citation type="submission" date="2025-04" db="UniProtKB">
        <authorList>
            <consortium name="RefSeq"/>
        </authorList>
    </citation>
    <scope>IDENTIFICATION</scope>
    <source>
        <tissue evidence="3 4">Whole body</tissue>
    </source>
</reference>
<feature type="compositionally biased region" description="Basic residues" evidence="1">
    <location>
        <begin position="11"/>
        <end position="25"/>
    </location>
</feature>
<proteinExistence type="predicted"/>
<feature type="region of interest" description="Disordered" evidence="1">
    <location>
        <begin position="1"/>
        <end position="30"/>
    </location>
</feature>
<evidence type="ECO:0000256" key="1">
    <source>
        <dbReference type="SAM" id="MobiDB-lite"/>
    </source>
</evidence>
<evidence type="ECO:0000313" key="3">
    <source>
        <dbReference type="RefSeq" id="XP_026673558.1"/>
    </source>
</evidence>
<evidence type="ECO:0000313" key="4">
    <source>
        <dbReference type="RefSeq" id="XP_026675095.1"/>
    </source>
</evidence>
<dbReference type="GeneID" id="113464946"/>
<dbReference type="AlphaFoldDB" id="A0AAJ7S8Q2"/>
<organism evidence="2 3">
    <name type="scientific">Ceratina calcarata</name>
    <dbReference type="NCBI Taxonomy" id="156304"/>
    <lineage>
        <taxon>Eukaryota</taxon>
        <taxon>Metazoa</taxon>
        <taxon>Ecdysozoa</taxon>
        <taxon>Arthropoda</taxon>
        <taxon>Hexapoda</taxon>
        <taxon>Insecta</taxon>
        <taxon>Pterygota</taxon>
        <taxon>Neoptera</taxon>
        <taxon>Endopterygota</taxon>
        <taxon>Hymenoptera</taxon>
        <taxon>Apocrita</taxon>
        <taxon>Aculeata</taxon>
        <taxon>Apoidea</taxon>
        <taxon>Anthophila</taxon>
        <taxon>Apidae</taxon>
        <taxon>Ceratina</taxon>
        <taxon>Zadontomerus</taxon>
    </lineage>
</organism>
<sequence length="118" mass="14026">MEKDTNTSGRVNKRRPNKRKRRAGKREREKKFRNKILYEIREQLRLAEENRISSHPEGPCYSPPSQASTIVISDDEETPEIPTIDTDTAVKINNHYEFPTELLVRYIQDYKKYMQNVE</sequence>
<dbReference type="Proteomes" id="UP000694925">
    <property type="component" value="Unplaced"/>
</dbReference>
<dbReference type="RefSeq" id="XP_026675095.1">
    <property type="nucleotide sequence ID" value="XM_026819294.1"/>
</dbReference>
<dbReference type="KEGG" id="ccal:113465181"/>
<name>A0AAJ7S8Q2_9HYME</name>
<dbReference type="RefSeq" id="XP_026673558.1">
    <property type="nucleotide sequence ID" value="XM_026817757.1"/>
</dbReference>